<dbReference type="AlphaFoldDB" id="A0A835YUX9"/>
<dbReference type="SUPFAM" id="SSF53335">
    <property type="entry name" value="S-adenosyl-L-methionine-dependent methyltransferases"/>
    <property type="match status" value="1"/>
</dbReference>
<dbReference type="InterPro" id="IPR019410">
    <property type="entry name" value="Methyltransf_16"/>
</dbReference>
<dbReference type="Proteomes" id="UP000664859">
    <property type="component" value="Unassembled WGS sequence"/>
</dbReference>
<dbReference type="Gene3D" id="3.40.50.150">
    <property type="entry name" value="Vaccinia Virus protein VP39"/>
    <property type="match status" value="1"/>
</dbReference>
<dbReference type="OrthoDB" id="46564at2759"/>
<sequence>LRIRELAIQRASSPFGTGADAYTTGLGIWGSSLVMARWLTDAPMQKILKSATVVELGAGCGVAGLTAAVYTRAASVLMTDLNEATLDNLRHNVELNRTAAHTPPTPPALQCEVQVAALDWSDPSTYPPAGKAHVLLGCDLVYHKESVAPLIRVARKLVRPGGSLLLVSPASNRDGMKQLLEGVLGPKGGFKLVGAQVAPQEYLSNPLTEAVGSDVQFLLHFSDLVDGRYRLLHFRRQPSAHAAASSEPAAP</sequence>
<keyword evidence="1" id="KW-0489">Methyltransferase</keyword>
<evidence type="ECO:0000313" key="2">
    <source>
        <dbReference type="Proteomes" id="UP000664859"/>
    </source>
</evidence>
<keyword evidence="2" id="KW-1185">Reference proteome</keyword>
<dbReference type="GO" id="GO:0032259">
    <property type="term" value="P:methylation"/>
    <property type="evidence" value="ECO:0007669"/>
    <property type="project" value="UniProtKB-KW"/>
</dbReference>
<dbReference type="GO" id="GO:0008168">
    <property type="term" value="F:methyltransferase activity"/>
    <property type="evidence" value="ECO:0007669"/>
    <property type="project" value="UniProtKB-KW"/>
</dbReference>
<dbReference type="EMBL" id="JAFCMP010000524">
    <property type="protein sequence ID" value="KAG5177574.1"/>
    <property type="molecule type" value="Genomic_DNA"/>
</dbReference>
<protein>
    <submittedName>
        <fullName evidence="1">Putative methyltransferase-domain-containing protein</fullName>
    </submittedName>
</protein>
<dbReference type="PANTHER" id="PTHR14614">
    <property type="entry name" value="HEPATOCELLULAR CARCINOMA-ASSOCIATED ANTIGEN"/>
    <property type="match status" value="1"/>
</dbReference>
<dbReference type="PANTHER" id="PTHR14614:SF132">
    <property type="entry name" value="PROTEIN-LYSINE METHYLTRANSFERASE C42C1.13"/>
    <property type="match status" value="1"/>
</dbReference>
<organism evidence="1 2">
    <name type="scientific">Tribonema minus</name>
    <dbReference type="NCBI Taxonomy" id="303371"/>
    <lineage>
        <taxon>Eukaryota</taxon>
        <taxon>Sar</taxon>
        <taxon>Stramenopiles</taxon>
        <taxon>Ochrophyta</taxon>
        <taxon>PX clade</taxon>
        <taxon>Xanthophyceae</taxon>
        <taxon>Tribonematales</taxon>
        <taxon>Tribonemataceae</taxon>
        <taxon>Tribonema</taxon>
    </lineage>
</organism>
<evidence type="ECO:0000313" key="1">
    <source>
        <dbReference type="EMBL" id="KAG5177574.1"/>
    </source>
</evidence>
<proteinExistence type="predicted"/>
<dbReference type="CDD" id="cd02440">
    <property type="entry name" value="AdoMet_MTases"/>
    <property type="match status" value="1"/>
</dbReference>
<keyword evidence="1" id="KW-0808">Transferase</keyword>
<dbReference type="InterPro" id="IPR029063">
    <property type="entry name" value="SAM-dependent_MTases_sf"/>
</dbReference>
<dbReference type="Pfam" id="PF10294">
    <property type="entry name" value="Methyltransf_16"/>
    <property type="match status" value="1"/>
</dbReference>
<gene>
    <name evidence="1" type="ORF">JKP88DRAFT_332141</name>
</gene>
<reference evidence="1" key="1">
    <citation type="submission" date="2021-02" db="EMBL/GenBank/DDBJ databases">
        <title>First Annotated Genome of the Yellow-green Alga Tribonema minus.</title>
        <authorList>
            <person name="Mahan K.M."/>
        </authorList>
    </citation>
    <scope>NUCLEOTIDE SEQUENCE</scope>
    <source>
        <strain evidence="1">UTEX B ZZ1240</strain>
    </source>
</reference>
<comment type="caution">
    <text evidence="1">The sequence shown here is derived from an EMBL/GenBank/DDBJ whole genome shotgun (WGS) entry which is preliminary data.</text>
</comment>
<accession>A0A835YUX9</accession>
<feature type="non-terminal residue" evidence="1">
    <location>
        <position position="1"/>
    </location>
</feature>
<name>A0A835YUX9_9STRA</name>